<accession>A0A137NRP2</accession>
<evidence type="ECO:0000313" key="2">
    <source>
        <dbReference type="Proteomes" id="UP000070444"/>
    </source>
</evidence>
<dbReference type="Proteomes" id="UP000070444">
    <property type="component" value="Unassembled WGS sequence"/>
</dbReference>
<reference evidence="1 2" key="1">
    <citation type="journal article" date="2015" name="Genome Biol. Evol.">
        <title>Phylogenomic analyses indicate that early fungi evolved digesting cell walls of algal ancestors of land plants.</title>
        <authorList>
            <person name="Chang Y."/>
            <person name="Wang S."/>
            <person name="Sekimoto S."/>
            <person name="Aerts A.L."/>
            <person name="Choi C."/>
            <person name="Clum A."/>
            <person name="LaButti K.M."/>
            <person name="Lindquist E.A."/>
            <person name="Yee Ngan C."/>
            <person name="Ohm R.A."/>
            <person name="Salamov A.A."/>
            <person name="Grigoriev I.V."/>
            <person name="Spatafora J.W."/>
            <person name="Berbee M.L."/>
        </authorList>
    </citation>
    <scope>NUCLEOTIDE SEQUENCE [LARGE SCALE GENOMIC DNA]</scope>
    <source>
        <strain evidence="1 2">NRRL 28638</strain>
    </source>
</reference>
<protein>
    <recommendedName>
        <fullName evidence="3">F-box domain-containing protein</fullName>
    </recommendedName>
</protein>
<gene>
    <name evidence="1" type="ORF">CONCODRAFT_12971</name>
</gene>
<dbReference type="AlphaFoldDB" id="A0A137NRP2"/>
<proteinExistence type="predicted"/>
<organism evidence="1 2">
    <name type="scientific">Conidiobolus coronatus (strain ATCC 28846 / CBS 209.66 / NRRL 28638)</name>
    <name type="common">Delacroixia coronata</name>
    <dbReference type="NCBI Taxonomy" id="796925"/>
    <lineage>
        <taxon>Eukaryota</taxon>
        <taxon>Fungi</taxon>
        <taxon>Fungi incertae sedis</taxon>
        <taxon>Zoopagomycota</taxon>
        <taxon>Entomophthoromycotina</taxon>
        <taxon>Entomophthoromycetes</taxon>
        <taxon>Entomophthorales</taxon>
        <taxon>Ancylistaceae</taxon>
        <taxon>Conidiobolus</taxon>
    </lineage>
</organism>
<sequence length="239" mass="27846">MKQSILKDKSENKSLEYLPDTDTLSQYFKQNDLIEISKACINYRTQLKSQALKKLYINTKTAKLLNIRAIQTKYALDDIMNRLKLEFYGNYHLVKQTVIEIGFSNKFGYDFISLFTKISNINIISYNSYELKSLIITLEDSEHLQHITLNLKFNYAIPFTDSDFYNLFYQFKSIHISVSPQLVNEKLPIDIIDSSFTNLKSVKIVNTRMLTKLSSGIPSLLHVEFSQEYQFDISELKIS</sequence>
<name>A0A137NRP2_CONC2</name>
<evidence type="ECO:0008006" key="3">
    <source>
        <dbReference type="Google" id="ProtNLM"/>
    </source>
</evidence>
<keyword evidence="2" id="KW-1185">Reference proteome</keyword>
<dbReference type="EMBL" id="KQ964881">
    <property type="protein sequence ID" value="KXN65433.1"/>
    <property type="molecule type" value="Genomic_DNA"/>
</dbReference>
<evidence type="ECO:0000313" key="1">
    <source>
        <dbReference type="EMBL" id="KXN65433.1"/>
    </source>
</evidence>